<evidence type="ECO:0000256" key="3">
    <source>
        <dbReference type="ARBA" id="ARBA00022475"/>
    </source>
</evidence>
<dbReference type="PANTHER" id="PTHR43663">
    <property type="entry name" value="CHROMATE TRANSPORT PROTEIN-RELATED"/>
    <property type="match status" value="1"/>
</dbReference>
<evidence type="ECO:0000256" key="2">
    <source>
        <dbReference type="ARBA" id="ARBA00005262"/>
    </source>
</evidence>
<evidence type="ECO:0000256" key="4">
    <source>
        <dbReference type="ARBA" id="ARBA00022692"/>
    </source>
</evidence>
<dbReference type="InterPro" id="IPR052518">
    <property type="entry name" value="CHR_Transporter"/>
</dbReference>
<feature type="transmembrane region" description="Helical" evidence="7">
    <location>
        <begin position="72"/>
        <end position="98"/>
    </location>
</feature>
<evidence type="ECO:0000256" key="5">
    <source>
        <dbReference type="ARBA" id="ARBA00022989"/>
    </source>
</evidence>
<dbReference type="OrthoDB" id="9027281at2"/>
<keyword evidence="3" id="KW-1003">Cell membrane</keyword>
<keyword evidence="4 7" id="KW-0812">Transmembrane</keyword>
<evidence type="ECO:0000313" key="8">
    <source>
        <dbReference type="EMBL" id="PRY65312.1"/>
    </source>
</evidence>
<reference evidence="8 9" key="1">
    <citation type="submission" date="2018-03" db="EMBL/GenBank/DDBJ databases">
        <title>Genomic Encyclopedia of Type Strains, Phase III (KMG-III): the genomes of soil and plant-associated and newly described type strains.</title>
        <authorList>
            <person name="Whitman W."/>
        </authorList>
    </citation>
    <scope>NUCLEOTIDE SEQUENCE [LARGE SCALE GENOMIC DNA]</scope>
    <source>
        <strain evidence="8 9">CGMCC 1.12152</strain>
    </source>
</reference>
<keyword evidence="9" id="KW-1185">Reference proteome</keyword>
<dbReference type="GO" id="GO:0015109">
    <property type="term" value="F:chromate transmembrane transporter activity"/>
    <property type="evidence" value="ECO:0007669"/>
    <property type="project" value="InterPro"/>
</dbReference>
<comment type="similarity">
    <text evidence="2">Belongs to the chromate ion transporter (CHR) (TC 2.A.51) family.</text>
</comment>
<dbReference type="Proteomes" id="UP000237647">
    <property type="component" value="Unassembled WGS sequence"/>
</dbReference>
<dbReference type="AlphaFoldDB" id="A0A2T0V559"/>
<accession>A0A2T0V559</accession>
<feature type="transmembrane region" description="Helical" evidence="7">
    <location>
        <begin position="105"/>
        <end position="127"/>
    </location>
</feature>
<feature type="transmembrane region" description="Helical" evidence="7">
    <location>
        <begin position="147"/>
        <end position="173"/>
    </location>
</feature>
<name>A0A2T0V559_9GAMM</name>
<keyword evidence="6 7" id="KW-0472">Membrane</keyword>
<evidence type="ECO:0000313" key="9">
    <source>
        <dbReference type="Proteomes" id="UP000237647"/>
    </source>
</evidence>
<comment type="caution">
    <text evidence="8">The sequence shown here is derived from an EMBL/GenBank/DDBJ whole genome shotgun (WGS) entry which is preliminary data.</text>
</comment>
<evidence type="ECO:0000256" key="6">
    <source>
        <dbReference type="ARBA" id="ARBA00023136"/>
    </source>
</evidence>
<dbReference type="Pfam" id="PF02417">
    <property type="entry name" value="Chromate_transp"/>
    <property type="match status" value="1"/>
</dbReference>
<comment type="subcellular location">
    <subcellularLocation>
        <location evidence="1">Cell membrane</location>
        <topology evidence="1">Multi-pass membrane protein</topology>
    </subcellularLocation>
</comment>
<dbReference type="EMBL" id="PVTK01000003">
    <property type="protein sequence ID" value="PRY65312.1"/>
    <property type="molecule type" value="Genomic_DNA"/>
</dbReference>
<protein>
    <submittedName>
        <fullName evidence="8">Chromate transporter</fullName>
    </submittedName>
</protein>
<gene>
    <name evidence="8" type="ORF">B0H98_103255</name>
</gene>
<dbReference type="GO" id="GO:0005886">
    <property type="term" value="C:plasma membrane"/>
    <property type="evidence" value="ECO:0007669"/>
    <property type="project" value="UniProtKB-SubCell"/>
</dbReference>
<dbReference type="RefSeq" id="WP_106374483.1">
    <property type="nucleotide sequence ID" value="NZ_PVTK01000003.1"/>
</dbReference>
<sequence>MKQTSLFWAFFRVGIFGFGGGPSMIPLVHAEVVARYQWLTDEEFADILAIGNTLPGPIATKMPGYIGYRVGGPLGCAVAVTAVILPMIAAMIVMLGIFSRYRDVAWIRGMGQAVVPVVMIMMGQLAWDFFDKSQKALGWLVSSVMAIVSGALIYWLGVHPGFIIGAILLAAFIPFSKLKKAERSA</sequence>
<organism evidence="8 9">
    <name type="scientific">Vreelandella songnenensis</name>
    <dbReference type="NCBI Taxonomy" id="1176243"/>
    <lineage>
        <taxon>Bacteria</taxon>
        <taxon>Pseudomonadati</taxon>
        <taxon>Pseudomonadota</taxon>
        <taxon>Gammaproteobacteria</taxon>
        <taxon>Oceanospirillales</taxon>
        <taxon>Halomonadaceae</taxon>
        <taxon>Vreelandella</taxon>
    </lineage>
</organism>
<dbReference type="InterPro" id="IPR003370">
    <property type="entry name" value="Chromate_transpt"/>
</dbReference>
<dbReference type="PANTHER" id="PTHR43663:SF1">
    <property type="entry name" value="CHROMATE TRANSPORTER"/>
    <property type="match status" value="1"/>
</dbReference>
<proteinExistence type="inferred from homology"/>
<evidence type="ECO:0000256" key="1">
    <source>
        <dbReference type="ARBA" id="ARBA00004651"/>
    </source>
</evidence>
<evidence type="ECO:0000256" key="7">
    <source>
        <dbReference type="SAM" id="Phobius"/>
    </source>
</evidence>
<keyword evidence="5 7" id="KW-1133">Transmembrane helix</keyword>